<name>T2M7V4_HYDVU</name>
<proteinExistence type="evidence at transcript level"/>
<dbReference type="SUPFAM" id="SSF50447">
    <property type="entry name" value="Translation proteins"/>
    <property type="match status" value="1"/>
</dbReference>
<evidence type="ECO:0000313" key="10">
    <source>
        <dbReference type="EMBL" id="CDG68052.1"/>
    </source>
</evidence>
<feature type="compositionally biased region" description="Polar residues" evidence="9">
    <location>
        <begin position="412"/>
        <end position="441"/>
    </location>
</feature>
<feature type="compositionally biased region" description="Polar residues" evidence="9">
    <location>
        <begin position="745"/>
        <end position="760"/>
    </location>
</feature>
<keyword evidence="8" id="KW-0539">Nucleus</keyword>
<dbReference type="GO" id="GO:0005634">
    <property type="term" value="C:nucleus"/>
    <property type="evidence" value="ECO:0007669"/>
    <property type="project" value="UniProtKB-SubCell"/>
</dbReference>
<dbReference type="OrthoDB" id="21550at2759"/>
<evidence type="ECO:0000256" key="3">
    <source>
        <dbReference type="ARBA" id="ARBA00021438"/>
    </source>
</evidence>
<dbReference type="GO" id="GO:0005732">
    <property type="term" value="C:sno(s)RNA-containing ribonucleoprotein complex"/>
    <property type="evidence" value="ECO:0007669"/>
    <property type="project" value="InterPro"/>
</dbReference>
<dbReference type="EMBL" id="HAAD01001820">
    <property type="protein sequence ID" value="CDG68052.1"/>
    <property type="molecule type" value="mRNA"/>
</dbReference>
<comment type="similarity">
    <text evidence="2">Belongs to the NAF1 family.</text>
</comment>
<dbReference type="Gene3D" id="2.40.10.230">
    <property type="entry name" value="Probable tRNA pseudouridine synthase domain"/>
    <property type="match status" value="1"/>
</dbReference>
<feature type="region of interest" description="Disordered" evidence="9">
    <location>
        <begin position="392"/>
        <end position="443"/>
    </location>
</feature>
<feature type="region of interest" description="Disordered" evidence="9">
    <location>
        <begin position="313"/>
        <end position="369"/>
    </location>
</feature>
<keyword evidence="6" id="KW-0597">Phosphoprotein</keyword>
<evidence type="ECO:0000256" key="8">
    <source>
        <dbReference type="ARBA" id="ARBA00023242"/>
    </source>
</evidence>
<feature type="region of interest" description="Disordered" evidence="9">
    <location>
        <begin position="75"/>
        <end position="94"/>
    </location>
</feature>
<keyword evidence="7" id="KW-0694">RNA-binding</keyword>
<feature type="region of interest" description="Disordered" evidence="9">
    <location>
        <begin position="745"/>
        <end position="808"/>
    </location>
</feature>
<feature type="compositionally biased region" description="Basic and acidic residues" evidence="9">
    <location>
        <begin position="342"/>
        <end position="362"/>
    </location>
</feature>
<feature type="compositionally biased region" description="Polar residues" evidence="9">
    <location>
        <begin position="781"/>
        <end position="792"/>
    </location>
</feature>
<dbReference type="InterPro" id="IPR038664">
    <property type="entry name" value="Gar1/Naf1_Cbf5-bd_sf"/>
</dbReference>
<evidence type="ECO:0000256" key="9">
    <source>
        <dbReference type="SAM" id="MobiDB-lite"/>
    </source>
</evidence>
<dbReference type="InterPro" id="IPR040309">
    <property type="entry name" value="Naf1"/>
</dbReference>
<sequence length="835" mass="95545">HTRYLIYMYRMDDIDIVNAELSLQEYFEEEDIDFRADREEGDLGLASDLMFILDNTKIHEPEDTNLLLPDISLAPVSSSSSSETEDSDSSSSEVQVIEITKNQVQPILISSSDDGEKQPIPVIPKTKNKDKLIVRKLLSSLTLKVDRILNGEDLSEDEDSHEVDFQHERENLAAIIQDESKISNYIPKVHNEVLLEELPIIEEEEDIKLTKEDTLMVVGSILSVVDKLIVVEADLNAPALDAESAFFLSSEHYLGKVFDTFGPVKHPYYTIRLLAKTDVSKLSKGTKVFFVPFNKELTKYVFVEQLKNLKGSDASWKGDQEPPVEFLDYSDEEEERKAKQKLKSERKEKFQADSNKMPENKNARASNAARNRLANRFNGTNPLMDHAIEHHPFKTQHTPRNNNLNKTKDLSISDNSSFKSVTNQYPQNQNHFNSNSKSANSFHRDSLQNKNLSSDFPKRFPLQNGHCNPQNANFKNFVDLSMPMSSHNRPNVPIRPLPTASNQRFEPNNMPSANYVPRNASRFSEPYKYRHKQSDIPLDAHNDFNRNLNMPSYRMSNPNGPIANSIPQNNFYDQEIKSNLATYPNCQNGFSNQQINGNNRPYVPPPDFHGPQSGSSYNINGPPKRFDSQQTYDYNMNNQSVPSLNRFENQQPGNAYQAVGNLHNNFYNQPNNSFYNQPNNAFLQSHGQLIPAQGNARQSYYGYQPQAGYQPAEFQSIIEPSASPIQHNFNNKPFHQNQEIRFNFAPNHSNTQDYPNTRFPTPNHSVNSSHNPNFSSSDFSQNGSYSKNQNMRNHPCENYINSPNNQSSHAWSPIIRNLRTIDRIFDRLIDNKYFK</sequence>
<organism evidence="10">
    <name type="scientific">Hydra vulgaris</name>
    <name type="common">Hydra</name>
    <name type="synonym">Hydra attenuata</name>
    <dbReference type="NCBI Taxonomy" id="6087"/>
    <lineage>
        <taxon>Eukaryota</taxon>
        <taxon>Metazoa</taxon>
        <taxon>Cnidaria</taxon>
        <taxon>Hydrozoa</taxon>
        <taxon>Hydroidolina</taxon>
        <taxon>Anthoathecata</taxon>
        <taxon>Aplanulata</taxon>
        <taxon>Hydridae</taxon>
        <taxon>Hydra</taxon>
    </lineage>
</organism>
<gene>
    <name evidence="10" type="primary">NAF1</name>
</gene>
<dbReference type="GO" id="GO:0003723">
    <property type="term" value="F:RNA binding"/>
    <property type="evidence" value="ECO:0007669"/>
    <property type="project" value="UniProtKB-KW"/>
</dbReference>
<evidence type="ECO:0000256" key="7">
    <source>
        <dbReference type="ARBA" id="ARBA00022884"/>
    </source>
</evidence>
<dbReference type="Pfam" id="PF04410">
    <property type="entry name" value="Gar1"/>
    <property type="match status" value="1"/>
</dbReference>
<dbReference type="PANTHER" id="PTHR31633">
    <property type="entry name" value="H/ACA RIBONUCLEOPROTEIN COMPLEX NON-CORE SUBUNIT NAF1"/>
    <property type="match status" value="1"/>
</dbReference>
<evidence type="ECO:0000256" key="2">
    <source>
        <dbReference type="ARBA" id="ARBA00009801"/>
    </source>
</evidence>
<evidence type="ECO:0000256" key="5">
    <source>
        <dbReference type="ARBA" id="ARBA00022552"/>
    </source>
</evidence>
<feature type="compositionally biased region" description="Low complexity" evidence="9">
    <location>
        <begin position="762"/>
        <end position="780"/>
    </location>
</feature>
<reference evidence="10" key="1">
    <citation type="journal article" date="2013" name="Genome Biol. Evol.">
        <title>Punctuated emergences of genetic and phenotypic innovations in eumetazoan, bilaterian, euteleostome, and hominidae ancestors.</title>
        <authorList>
            <person name="Wenger Y."/>
            <person name="Galliot B."/>
        </authorList>
    </citation>
    <scope>NUCLEOTIDE SEQUENCE</scope>
    <source>
        <tissue evidence="10">Whole animals</tissue>
    </source>
</reference>
<feature type="compositionally biased region" description="Polar residues" evidence="9">
    <location>
        <begin position="395"/>
        <end position="405"/>
    </location>
</feature>
<dbReference type="GO" id="GO:0001522">
    <property type="term" value="P:pseudouridine synthesis"/>
    <property type="evidence" value="ECO:0007669"/>
    <property type="project" value="InterPro"/>
</dbReference>
<dbReference type="InterPro" id="IPR009000">
    <property type="entry name" value="Transl_B-barrel_sf"/>
</dbReference>
<evidence type="ECO:0000256" key="4">
    <source>
        <dbReference type="ARBA" id="ARBA00022517"/>
    </source>
</evidence>
<feature type="compositionally biased region" description="Polar residues" evidence="9">
    <location>
        <begin position="799"/>
        <end position="808"/>
    </location>
</feature>
<protein>
    <recommendedName>
        <fullName evidence="3">H/ACA ribonucleoprotein complex non-core subunit NAF1</fullName>
    </recommendedName>
</protein>
<feature type="non-terminal residue" evidence="10">
    <location>
        <position position="1"/>
    </location>
</feature>
<dbReference type="AlphaFoldDB" id="T2M7V4"/>
<dbReference type="InterPro" id="IPR007504">
    <property type="entry name" value="H/ACA_rnp_Gar1/Naf1"/>
</dbReference>
<keyword evidence="5" id="KW-0698">rRNA processing</keyword>
<keyword evidence="10" id="KW-0687">Ribonucleoprotein</keyword>
<keyword evidence="4" id="KW-0690">Ribosome biogenesis</keyword>
<accession>T2M7V4</accession>
<evidence type="ECO:0000256" key="1">
    <source>
        <dbReference type="ARBA" id="ARBA00004123"/>
    </source>
</evidence>
<dbReference type="PANTHER" id="PTHR31633:SF1">
    <property type="entry name" value="H_ACA RIBONUCLEOPROTEIN COMPLEX NON-CORE SUBUNIT NAF1"/>
    <property type="match status" value="1"/>
</dbReference>
<dbReference type="GO" id="GO:0006364">
    <property type="term" value="P:rRNA processing"/>
    <property type="evidence" value="ECO:0007669"/>
    <property type="project" value="UniProtKB-KW"/>
</dbReference>
<comment type="subcellular location">
    <subcellularLocation>
        <location evidence="1">Nucleus</location>
    </subcellularLocation>
</comment>
<dbReference type="GO" id="GO:0000493">
    <property type="term" value="P:box H/ACA snoRNP assembly"/>
    <property type="evidence" value="ECO:0007669"/>
    <property type="project" value="InterPro"/>
</dbReference>
<evidence type="ECO:0000256" key="6">
    <source>
        <dbReference type="ARBA" id="ARBA00022553"/>
    </source>
</evidence>